<dbReference type="PANTHER" id="PTHR34807">
    <property type="entry name" value="OS08G0270800 PROTEIN"/>
    <property type="match status" value="1"/>
</dbReference>
<dbReference type="AlphaFoldDB" id="A0AAV6WA98"/>
<proteinExistence type="predicted"/>
<sequence>MSKKFKGVILNSTTPYGVGVYEDAKARFIWDFCFVIDETDVMRSKLEAARQRKLKLAAEVRFLRRRYEYFVKTKTMGSTENKKLVEPSNAIKQNTKKVMEARKRLLPPISESKPKKKRYIIKEVSQNHKKILHGGKRNTGKESLSRNATPVLDLNQMERMHVWNDSASRNLIAAFDLNRDSSSSGPSGKEASLPARAPIFDLNEISTGDEDILSNVEGVKFDEVKKSSIRGTNDDMQNDVKLSICRNAGEGSSRVGKRKISWMDPVALRV</sequence>
<keyword evidence="2" id="KW-1185">Reference proteome</keyword>
<reference evidence="1" key="1">
    <citation type="submission" date="2019-10" db="EMBL/GenBank/DDBJ databases">
        <authorList>
            <person name="Zhang R."/>
            <person name="Pan Y."/>
            <person name="Wang J."/>
            <person name="Ma R."/>
            <person name="Yu S."/>
        </authorList>
    </citation>
    <scope>NUCLEOTIDE SEQUENCE</scope>
    <source>
        <strain evidence="1">LA-IB0</strain>
        <tissue evidence="1">Leaf</tissue>
    </source>
</reference>
<accession>A0AAV6WA98</accession>
<dbReference type="PANTHER" id="PTHR34807:SF3">
    <property type="entry name" value="OS08G0270800 PROTEIN"/>
    <property type="match status" value="1"/>
</dbReference>
<protein>
    <submittedName>
        <fullName evidence="1">Uncharacterized protein</fullName>
    </submittedName>
</protein>
<organism evidence="1 2">
    <name type="scientific">Buddleja alternifolia</name>
    <dbReference type="NCBI Taxonomy" id="168488"/>
    <lineage>
        <taxon>Eukaryota</taxon>
        <taxon>Viridiplantae</taxon>
        <taxon>Streptophyta</taxon>
        <taxon>Embryophyta</taxon>
        <taxon>Tracheophyta</taxon>
        <taxon>Spermatophyta</taxon>
        <taxon>Magnoliopsida</taxon>
        <taxon>eudicotyledons</taxon>
        <taxon>Gunneridae</taxon>
        <taxon>Pentapetalae</taxon>
        <taxon>asterids</taxon>
        <taxon>lamiids</taxon>
        <taxon>Lamiales</taxon>
        <taxon>Scrophulariaceae</taxon>
        <taxon>Buddlejeae</taxon>
        <taxon>Buddleja</taxon>
    </lineage>
</organism>
<gene>
    <name evidence="1" type="ORF">BUALT_Bualt16G0091000</name>
</gene>
<name>A0AAV6WA98_9LAMI</name>
<dbReference type="EMBL" id="WHWC01000016">
    <property type="protein sequence ID" value="KAG8367618.1"/>
    <property type="molecule type" value="Genomic_DNA"/>
</dbReference>
<evidence type="ECO:0000313" key="2">
    <source>
        <dbReference type="Proteomes" id="UP000826271"/>
    </source>
</evidence>
<dbReference type="Proteomes" id="UP000826271">
    <property type="component" value="Unassembled WGS sequence"/>
</dbReference>
<evidence type="ECO:0000313" key="1">
    <source>
        <dbReference type="EMBL" id="KAG8367618.1"/>
    </source>
</evidence>
<comment type="caution">
    <text evidence="1">The sequence shown here is derived from an EMBL/GenBank/DDBJ whole genome shotgun (WGS) entry which is preliminary data.</text>
</comment>